<accession>A0ABQ3DU17</accession>
<dbReference type="Gene3D" id="1.10.4160.10">
    <property type="entry name" value="Hydantoin permease"/>
    <property type="match status" value="1"/>
</dbReference>
<gene>
    <name evidence="7" type="ORF">GCM10009038_08970</name>
</gene>
<dbReference type="Proteomes" id="UP000646745">
    <property type="component" value="Unassembled WGS sequence"/>
</dbReference>
<keyword evidence="8" id="KW-1185">Reference proteome</keyword>
<evidence type="ECO:0000256" key="5">
    <source>
        <dbReference type="ARBA" id="ARBA00023136"/>
    </source>
</evidence>
<evidence type="ECO:0000313" key="8">
    <source>
        <dbReference type="Proteomes" id="UP000646745"/>
    </source>
</evidence>
<comment type="subcellular location">
    <subcellularLocation>
        <location evidence="1">Membrane</location>
        <topology evidence="1">Multi-pass membrane protein</topology>
    </subcellularLocation>
</comment>
<keyword evidence="3 6" id="KW-0812">Transmembrane</keyword>
<dbReference type="EMBL" id="BMZI01000002">
    <property type="protein sequence ID" value="GHB13075.1"/>
    <property type="molecule type" value="Genomic_DNA"/>
</dbReference>
<comment type="similarity">
    <text evidence="2">Belongs to the purine-cytosine permease (2.A.39) family.</text>
</comment>
<dbReference type="InterPro" id="IPR001248">
    <property type="entry name" value="Pur-cyt_permease"/>
</dbReference>
<evidence type="ECO:0000256" key="4">
    <source>
        <dbReference type="ARBA" id="ARBA00022989"/>
    </source>
</evidence>
<keyword evidence="4 6" id="KW-1133">Transmembrane helix</keyword>
<sequence>MMVSATLPVFGEMIDDPIETVSRLDSTFVAVLGAATFVTTTIGINIVANFVAPAFDFSNMAPNKISFRAGGFIAAVGSIFLTPWNLFSNPEIIHYTVDLLAAAIGPLYGIIIMDYYRIRRGEIDVDGLFSDDPHGPYWYRNGVNPAAVKAVVAATVIGIVINFLPLGDLGHFSVFIGGALGAGFYAMAMRRATAAAAIAS</sequence>
<dbReference type="Pfam" id="PF02133">
    <property type="entry name" value="Transp_cyt_pur"/>
    <property type="match status" value="1"/>
</dbReference>
<evidence type="ECO:0000256" key="1">
    <source>
        <dbReference type="ARBA" id="ARBA00004141"/>
    </source>
</evidence>
<keyword evidence="5 6" id="KW-0472">Membrane</keyword>
<name>A0ABQ3DU17_9GAMM</name>
<evidence type="ECO:0000256" key="6">
    <source>
        <dbReference type="SAM" id="Phobius"/>
    </source>
</evidence>
<dbReference type="PANTHER" id="PTHR30618:SF6">
    <property type="entry name" value="NCS1 FAMILY NUCLEOBASE:CATION SYMPORTER-1"/>
    <property type="match status" value="1"/>
</dbReference>
<evidence type="ECO:0008006" key="9">
    <source>
        <dbReference type="Google" id="ProtNLM"/>
    </source>
</evidence>
<feature type="transmembrane region" description="Helical" evidence="6">
    <location>
        <begin position="67"/>
        <end position="86"/>
    </location>
</feature>
<evidence type="ECO:0000313" key="7">
    <source>
        <dbReference type="EMBL" id="GHB13075.1"/>
    </source>
</evidence>
<evidence type="ECO:0000256" key="3">
    <source>
        <dbReference type="ARBA" id="ARBA00022692"/>
    </source>
</evidence>
<protein>
    <recommendedName>
        <fullName evidence="9">NCS1 family nucleobase:cation symporter-1</fullName>
    </recommendedName>
</protein>
<feature type="transmembrane region" description="Helical" evidence="6">
    <location>
        <begin position="170"/>
        <end position="188"/>
    </location>
</feature>
<reference evidence="8" key="1">
    <citation type="journal article" date="2019" name="Int. J. Syst. Evol. Microbiol.">
        <title>The Global Catalogue of Microorganisms (GCM) 10K type strain sequencing project: providing services to taxonomists for standard genome sequencing and annotation.</title>
        <authorList>
            <consortium name="The Broad Institute Genomics Platform"/>
            <consortium name="The Broad Institute Genome Sequencing Center for Infectious Disease"/>
            <person name="Wu L."/>
            <person name="Ma J."/>
        </authorList>
    </citation>
    <scope>NUCLEOTIDE SEQUENCE [LARGE SCALE GENOMIC DNA]</scope>
    <source>
        <strain evidence="8">KCTC 32998</strain>
    </source>
</reference>
<feature type="transmembrane region" description="Helical" evidence="6">
    <location>
        <begin position="28"/>
        <end position="55"/>
    </location>
</feature>
<dbReference type="PANTHER" id="PTHR30618">
    <property type="entry name" value="NCS1 FAMILY PURINE/PYRIMIDINE TRANSPORTER"/>
    <property type="match status" value="1"/>
</dbReference>
<proteinExistence type="inferred from homology"/>
<comment type="caution">
    <text evidence="7">The sequence shown here is derived from an EMBL/GenBank/DDBJ whole genome shotgun (WGS) entry which is preliminary data.</text>
</comment>
<feature type="transmembrane region" description="Helical" evidence="6">
    <location>
        <begin position="146"/>
        <end position="164"/>
    </location>
</feature>
<dbReference type="InterPro" id="IPR045225">
    <property type="entry name" value="Uracil/uridine/allantoin_perm"/>
</dbReference>
<feature type="transmembrane region" description="Helical" evidence="6">
    <location>
        <begin position="92"/>
        <end position="111"/>
    </location>
</feature>
<organism evidence="7 8">
    <name type="scientific">Salinicola rhizosphaerae</name>
    <dbReference type="NCBI Taxonomy" id="1443141"/>
    <lineage>
        <taxon>Bacteria</taxon>
        <taxon>Pseudomonadati</taxon>
        <taxon>Pseudomonadota</taxon>
        <taxon>Gammaproteobacteria</taxon>
        <taxon>Oceanospirillales</taxon>
        <taxon>Halomonadaceae</taxon>
        <taxon>Salinicola</taxon>
    </lineage>
</organism>
<evidence type="ECO:0000256" key="2">
    <source>
        <dbReference type="ARBA" id="ARBA00008974"/>
    </source>
</evidence>